<organism evidence="2 3">
    <name type="scientific">Prunus armeniaca</name>
    <name type="common">Apricot</name>
    <name type="synonym">Armeniaca vulgaris</name>
    <dbReference type="NCBI Taxonomy" id="36596"/>
    <lineage>
        <taxon>Eukaryota</taxon>
        <taxon>Viridiplantae</taxon>
        <taxon>Streptophyta</taxon>
        <taxon>Embryophyta</taxon>
        <taxon>Tracheophyta</taxon>
        <taxon>Spermatophyta</taxon>
        <taxon>Magnoliopsida</taxon>
        <taxon>eudicotyledons</taxon>
        <taxon>Gunneridae</taxon>
        <taxon>Pentapetalae</taxon>
        <taxon>rosids</taxon>
        <taxon>fabids</taxon>
        <taxon>Rosales</taxon>
        <taxon>Rosaceae</taxon>
        <taxon>Amygdaloideae</taxon>
        <taxon>Amygdaleae</taxon>
        <taxon>Prunus</taxon>
    </lineage>
</organism>
<accession>A0A6J5XM28</accession>
<name>A0A6J5XM28_PRUAR</name>
<proteinExistence type="predicted"/>
<feature type="compositionally biased region" description="Polar residues" evidence="1">
    <location>
        <begin position="1"/>
        <end position="18"/>
    </location>
</feature>
<feature type="compositionally biased region" description="Polar residues" evidence="1">
    <location>
        <begin position="72"/>
        <end position="82"/>
    </location>
</feature>
<sequence length="152" mass="17044">MSSNQSPYPNNNGRASRNNQREPRHCVYCNGDKHNVEKCFFLKGFPLGHKWHGREPPIPPPRSNGSGRAHQGRTNQFNQTGTRQQFSANYIHGLEPPTHHLQSIVPHLSLDQCKQIMDVVGKEDVNPTQANFVGLNSSSCFGFHAKTCLLDV</sequence>
<dbReference type="OrthoDB" id="1728696at2759"/>
<evidence type="ECO:0000256" key="1">
    <source>
        <dbReference type="SAM" id="MobiDB-lite"/>
    </source>
</evidence>
<dbReference type="Proteomes" id="UP000507245">
    <property type="component" value="Unassembled WGS sequence"/>
</dbReference>
<dbReference type="EMBL" id="CAEKKB010000006">
    <property type="protein sequence ID" value="CAB4313457.1"/>
    <property type="molecule type" value="Genomic_DNA"/>
</dbReference>
<protein>
    <submittedName>
        <fullName evidence="2">Uncharacterized protein</fullName>
    </submittedName>
</protein>
<dbReference type="AlphaFoldDB" id="A0A6J5XM28"/>
<gene>
    <name evidence="2" type="ORF">ORAREDHAP_LOCUS36470</name>
</gene>
<evidence type="ECO:0000313" key="3">
    <source>
        <dbReference type="Proteomes" id="UP000507245"/>
    </source>
</evidence>
<evidence type="ECO:0000313" key="2">
    <source>
        <dbReference type="EMBL" id="CAB4313457.1"/>
    </source>
</evidence>
<feature type="region of interest" description="Disordered" evidence="1">
    <location>
        <begin position="1"/>
        <end position="20"/>
    </location>
</feature>
<feature type="region of interest" description="Disordered" evidence="1">
    <location>
        <begin position="51"/>
        <end position="82"/>
    </location>
</feature>
<keyword evidence="3" id="KW-1185">Reference proteome</keyword>
<reference evidence="3" key="1">
    <citation type="journal article" date="2020" name="Genome Biol.">
        <title>Gamete binning: chromosome-level and haplotype-resolved genome assembly enabled by high-throughput single-cell sequencing of gamete genomes.</title>
        <authorList>
            <person name="Campoy J.A."/>
            <person name="Sun H."/>
            <person name="Goel M."/>
            <person name="Jiao W.-B."/>
            <person name="Folz-Donahue K."/>
            <person name="Wang N."/>
            <person name="Rubio M."/>
            <person name="Liu C."/>
            <person name="Kukat C."/>
            <person name="Ruiz D."/>
            <person name="Huettel B."/>
            <person name="Schneeberger K."/>
        </authorList>
    </citation>
    <scope>NUCLEOTIDE SEQUENCE [LARGE SCALE GENOMIC DNA]</scope>
    <source>
        <strain evidence="3">cv. Rojo Pasion</strain>
    </source>
</reference>